<dbReference type="KEGG" id="lho:LOOC260_106930"/>
<dbReference type="HOGENOM" id="CLU_012250_0_0_9"/>
<dbReference type="Proteomes" id="UP000031620">
    <property type="component" value="Chromosome"/>
</dbReference>
<protein>
    <recommendedName>
        <fullName evidence="8">Sulfatase N-terminal domain-containing protein</fullName>
    </recommendedName>
</protein>
<dbReference type="GO" id="GO:0005886">
    <property type="term" value="C:plasma membrane"/>
    <property type="evidence" value="ECO:0007669"/>
    <property type="project" value="UniProtKB-SubCell"/>
</dbReference>
<keyword evidence="4 7" id="KW-0812">Transmembrane</keyword>
<dbReference type="InterPro" id="IPR050448">
    <property type="entry name" value="OpgB/LTA_synthase_biosynth"/>
</dbReference>
<evidence type="ECO:0000256" key="4">
    <source>
        <dbReference type="ARBA" id="ARBA00022692"/>
    </source>
</evidence>
<dbReference type="SUPFAM" id="SSF53649">
    <property type="entry name" value="Alkaline phosphatase-like"/>
    <property type="match status" value="1"/>
</dbReference>
<dbReference type="RefSeq" id="WP_041093045.1">
    <property type="nucleotide sequence ID" value="NZ_AP014680.1"/>
</dbReference>
<comment type="pathway">
    <text evidence="2">Cell wall biogenesis; lipoteichoic acid biosynthesis.</text>
</comment>
<sequence>MNNSKKTNIKFVPIFAMLLLILNQILTYSVTPPNSGGQPMRYLLYWLMFLISSIGTNLIVLYLGFTSRQTKNSIKKLSKIYFYLICIGLFGVIFSVVAFKSFASQDLWLLLFPISHNDFPLASSILLWYVFGSLISKYIHKLSQTTMNSILLFIPWLFIFMPFLFGKQLWSIDSGNSFVWVGILFLLGILFGEENILSKIRSKSKIITLVIILLALPLLLKISPLSVPAANLHSRLYSNYSLPMFFISIIIFSLFISFKTIKYSKHKIIKSLPINWLFLSAYFFTQLPTIAYRLSNDLHLKYKISSVKWLLQILIIFLSVVITVFILTFIIEKLSHLAKINKTINNLSISYSDLNRTPYLIKEIFINNWRSLFVILIGLFLTYIQILSVYILTESPFKMSFLKDVITTSSQQILLSTIIFYLFFVLIFGIFNRYWYALIFSTGVFVIISVAEVLKISLRDEPILPADLSMITAMNELLKMVNPIVIIVALIFIIILFVSSILLEKRFNNIYNRSNWKKRVTFILIPLIVFSGSFFINHNNSLPKIVFKAFGVQPLFYDQTGGARVNGPVIQFINNIDTKIMNKPAGYSKKNIEKIMKKYDNSAKNINKTRKSSLSNQTIIFTLSESFSDPNRVPNLKVSPNPIPYLTKLKKQTSSGLMLSSGYGGGTANMEWQSLTGLSLSNLSPTLPTPYTQLVPSQKISPAFTDLFDSKIAIHPFNASLYNRINVFKKFGFNKFYYDGSKYKLTYKKRIGSSPYISDESAYKNTLKIINQKHSGSRFIQLSTMQNHMPFTDYYPNAKSFKISGSAFSKDSKSSIETYSQGLNYTDKSLKKFITKINKIHKPVTIVWYGDHLASLYNKDSMSKYGIPLHETDYFIYNNQTKKITHSNKVVSPYSFSALALKADNIKVSPYYALITNVTEDLPAMTIDPTSSQSNSLNGSNIFVSENGKKIKSSSLTKKQKQLLHDYRLIQYDLTAGKQYSAHWAQQKIK</sequence>
<evidence type="ECO:0000256" key="7">
    <source>
        <dbReference type="SAM" id="Phobius"/>
    </source>
</evidence>
<feature type="transmembrane region" description="Helical" evidence="7">
    <location>
        <begin position="177"/>
        <end position="194"/>
    </location>
</feature>
<comment type="subcellular location">
    <subcellularLocation>
        <location evidence="1">Cell membrane</location>
        <topology evidence="1">Multi-pass membrane protein</topology>
    </subcellularLocation>
</comment>
<feature type="transmembrane region" description="Helical" evidence="7">
    <location>
        <begin position="80"/>
        <end position="99"/>
    </location>
</feature>
<feature type="transmembrane region" description="Helical" evidence="7">
    <location>
        <begin position="206"/>
        <end position="222"/>
    </location>
</feature>
<dbReference type="Pfam" id="PF00884">
    <property type="entry name" value="Sulfatase"/>
    <property type="match status" value="1"/>
</dbReference>
<evidence type="ECO:0000259" key="8">
    <source>
        <dbReference type="Pfam" id="PF00884"/>
    </source>
</evidence>
<reference evidence="9 10" key="1">
    <citation type="submission" date="2014-11" db="EMBL/GenBank/DDBJ databases">
        <title>Complete genome sequence and analysis of Lactobacillus hokkaidonensis LOOC260T.</title>
        <authorList>
            <person name="Tanizawa Y."/>
            <person name="Tohno M."/>
            <person name="Kaminuma E."/>
            <person name="Nakamura Y."/>
            <person name="Arita M."/>
        </authorList>
    </citation>
    <scope>NUCLEOTIDE SEQUENCE [LARGE SCALE GENOMIC DNA]</scope>
    <source>
        <strain evidence="9 10">LOOC260</strain>
    </source>
</reference>
<feature type="transmembrane region" description="Helical" evidence="7">
    <location>
        <begin position="477"/>
        <end position="498"/>
    </location>
</feature>
<feature type="transmembrane region" description="Helical" evidence="7">
    <location>
        <begin position="309"/>
        <end position="331"/>
    </location>
</feature>
<keyword evidence="3" id="KW-1003">Cell membrane</keyword>
<feature type="transmembrane region" description="Helical" evidence="7">
    <location>
        <begin position="372"/>
        <end position="393"/>
    </location>
</feature>
<evidence type="ECO:0000256" key="3">
    <source>
        <dbReference type="ARBA" id="ARBA00022475"/>
    </source>
</evidence>
<dbReference type="Gene3D" id="3.40.720.10">
    <property type="entry name" value="Alkaline Phosphatase, subunit A"/>
    <property type="match status" value="1"/>
</dbReference>
<dbReference type="STRING" id="1291742.LOOC260_106930"/>
<feature type="transmembrane region" description="Helical" evidence="7">
    <location>
        <begin position="43"/>
        <end position="65"/>
    </location>
</feature>
<feature type="transmembrane region" description="Helical" evidence="7">
    <location>
        <begin position="146"/>
        <end position="165"/>
    </location>
</feature>
<proteinExistence type="predicted"/>
<feature type="transmembrane region" description="Helical" evidence="7">
    <location>
        <begin position="242"/>
        <end position="261"/>
    </location>
</feature>
<dbReference type="InterPro" id="IPR017850">
    <property type="entry name" value="Alkaline_phosphatase_core_sf"/>
</dbReference>
<evidence type="ECO:0000256" key="2">
    <source>
        <dbReference type="ARBA" id="ARBA00004936"/>
    </source>
</evidence>
<feature type="transmembrane region" description="Helical" evidence="7">
    <location>
        <begin position="273"/>
        <end position="294"/>
    </location>
</feature>
<evidence type="ECO:0000256" key="1">
    <source>
        <dbReference type="ARBA" id="ARBA00004651"/>
    </source>
</evidence>
<dbReference type="AlphaFoldDB" id="A0A0A1GW42"/>
<feature type="transmembrane region" description="Helical" evidence="7">
    <location>
        <begin position="119"/>
        <end position="139"/>
    </location>
</feature>
<feature type="transmembrane region" description="Helical" evidence="7">
    <location>
        <begin position="413"/>
        <end position="431"/>
    </location>
</feature>
<dbReference type="PANTHER" id="PTHR47371:SF3">
    <property type="entry name" value="PHOSPHOGLYCEROL TRANSFERASE I"/>
    <property type="match status" value="1"/>
</dbReference>
<accession>A0A0A1GW42</accession>
<evidence type="ECO:0000256" key="5">
    <source>
        <dbReference type="ARBA" id="ARBA00022989"/>
    </source>
</evidence>
<dbReference type="InterPro" id="IPR000917">
    <property type="entry name" value="Sulfatase_N"/>
</dbReference>
<feature type="transmembrane region" description="Helical" evidence="7">
    <location>
        <begin position="519"/>
        <end position="536"/>
    </location>
</feature>
<keyword evidence="6 7" id="KW-0472">Membrane</keyword>
<gene>
    <name evidence="9" type="ORF">LOOC260_106930</name>
</gene>
<organism evidence="9 10">
    <name type="scientific">Paucilactobacillus hokkaidonensis JCM 18461</name>
    <dbReference type="NCBI Taxonomy" id="1291742"/>
    <lineage>
        <taxon>Bacteria</taxon>
        <taxon>Bacillati</taxon>
        <taxon>Bacillota</taxon>
        <taxon>Bacilli</taxon>
        <taxon>Lactobacillales</taxon>
        <taxon>Lactobacillaceae</taxon>
        <taxon>Paucilactobacillus</taxon>
    </lineage>
</organism>
<evidence type="ECO:0000256" key="6">
    <source>
        <dbReference type="ARBA" id="ARBA00023136"/>
    </source>
</evidence>
<keyword evidence="5 7" id="KW-1133">Transmembrane helix</keyword>
<dbReference type="CDD" id="cd16015">
    <property type="entry name" value="LTA_synthase"/>
    <property type="match status" value="1"/>
</dbReference>
<feature type="transmembrane region" description="Helical" evidence="7">
    <location>
        <begin position="438"/>
        <end position="457"/>
    </location>
</feature>
<evidence type="ECO:0000313" key="9">
    <source>
        <dbReference type="EMBL" id="BAP85249.1"/>
    </source>
</evidence>
<name>A0A0A1GW42_9LACO</name>
<dbReference type="PANTHER" id="PTHR47371">
    <property type="entry name" value="LIPOTEICHOIC ACID SYNTHASE"/>
    <property type="match status" value="1"/>
</dbReference>
<dbReference type="EMBL" id="AP014680">
    <property type="protein sequence ID" value="BAP85249.1"/>
    <property type="molecule type" value="Genomic_DNA"/>
</dbReference>
<evidence type="ECO:0000313" key="10">
    <source>
        <dbReference type="Proteomes" id="UP000031620"/>
    </source>
</evidence>
<feature type="domain" description="Sulfatase N-terminal" evidence="8">
    <location>
        <begin position="617"/>
        <end position="895"/>
    </location>
</feature>